<evidence type="ECO:0000313" key="1">
    <source>
        <dbReference type="EMBL" id="CAB4183944.1"/>
    </source>
</evidence>
<dbReference type="InterPro" id="IPR016181">
    <property type="entry name" value="Acyl_CoA_acyltransferase"/>
</dbReference>
<organism evidence="4">
    <name type="scientific">uncultured Caudovirales phage</name>
    <dbReference type="NCBI Taxonomy" id="2100421"/>
    <lineage>
        <taxon>Viruses</taxon>
        <taxon>Duplodnaviria</taxon>
        <taxon>Heunggongvirae</taxon>
        <taxon>Uroviricota</taxon>
        <taxon>Caudoviricetes</taxon>
        <taxon>Peduoviridae</taxon>
        <taxon>Maltschvirus</taxon>
        <taxon>Maltschvirus maltsch</taxon>
    </lineage>
</organism>
<dbReference type="SUPFAM" id="SSF55729">
    <property type="entry name" value="Acyl-CoA N-acyltransferases (Nat)"/>
    <property type="match status" value="1"/>
</dbReference>
<reference evidence="4" key="1">
    <citation type="submission" date="2020-05" db="EMBL/GenBank/DDBJ databases">
        <authorList>
            <person name="Chiriac C."/>
            <person name="Salcher M."/>
            <person name="Ghai R."/>
            <person name="Kavagutti S V."/>
        </authorList>
    </citation>
    <scope>NUCLEOTIDE SEQUENCE</scope>
</reference>
<evidence type="ECO:0008006" key="5">
    <source>
        <dbReference type="Google" id="ProtNLM"/>
    </source>
</evidence>
<accession>A0A6J5SKF6</accession>
<dbReference type="EMBL" id="LR797118">
    <property type="protein sequence ID" value="CAB4188061.1"/>
    <property type="molecule type" value="Genomic_DNA"/>
</dbReference>
<dbReference type="EMBL" id="LR797417">
    <property type="protein sequence ID" value="CAB4214824.1"/>
    <property type="molecule type" value="Genomic_DNA"/>
</dbReference>
<proteinExistence type="predicted"/>
<dbReference type="EMBL" id="LR797050">
    <property type="protein sequence ID" value="CAB4183944.1"/>
    <property type="molecule type" value="Genomic_DNA"/>
</dbReference>
<evidence type="ECO:0000313" key="4">
    <source>
        <dbReference type="EMBL" id="CAB4214824.1"/>
    </source>
</evidence>
<protein>
    <recommendedName>
        <fullName evidence="5">Acyl-CoA N-acyltransferase</fullName>
    </recommendedName>
</protein>
<dbReference type="Gene3D" id="3.40.630.30">
    <property type="match status" value="1"/>
</dbReference>
<evidence type="ECO:0000313" key="3">
    <source>
        <dbReference type="EMBL" id="CAB4202471.1"/>
    </source>
</evidence>
<dbReference type="EMBL" id="LR797324">
    <property type="protein sequence ID" value="CAB4202471.1"/>
    <property type="molecule type" value="Genomic_DNA"/>
</dbReference>
<gene>
    <name evidence="1" type="ORF">UFOVP1107_37</name>
    <name evidence="2" type="ORF">UFOVP1171_50</name>
    <name evidence="3" type="ORF">UFOVP1375_14</name>
    <name evidence="4" type="ORF">UFOVP1471_32</name>
</gene>
<name>A0A6J5SKF6_9CAUD</name>
<sequence length="144" mass="16445">MIVFGPHDVFERWLCERIEYAPTRNLRCLANITPDSRILGVVGLDNWNGASCQLHVAGDGIWLTREFLRCVFDYVFNVAKIKVLLCMIESGNEKSLRFTRHIGWTEIARIEGAHPAGALIAFEMRPENCKYLEKPDGQIYSRCA</sequence>
<evidence type="ECO:0000313" key="2">
    <source>
        <dbReference type="EMBL" id="CAB4188061.1"/>
    </source>
</evidence>